<dbReference type="EMBL" id="JAUKUD010000001">
    <property type="protein sequence ID" value="KAK0754429.1"/>
    <property type="molecule type" value="Genomic_DNA"/>
</dbReference>
<comment type="similarity">
    <text evidence="8">Belongs to the SLX1 family.</text>
</comment>
<dbReference type="PANTHER" id="PTHR20208">
    <property type="entry name" value="STRUCTURE-SPECIFIC ENDONUCLEASE SUBUNIT SLX1"/>
    <property type="match status" value="1"/>
</dbReference>
<evidence type="ECO:0000313" key="12">
    <source>
        <dbReference type="Proteomes" id="UP001172155"/>
    </source>
</evidence>
<accession>A0AA40FAZ1</accession>
<dbReference type="InterPro" id="IPR048749">
    <property type="entry name" value="SLX1_C"/>
</dbReference>
<evidence type="ECO:0000313" key="11">
    <source>
        <dbReference type="EMBL" id="KAK0754429.1"/>
    </source>
</evidence>
<evidence type="ECO:0000256" key="3">
    <source>
        <dbReference type="ARBA" id="ARBA00022763"/>
    </source>
</evidence>
<evidence type="ECO:0000259" key="10">
    <source>
        <dbReference type="PROSITE" id="PS50164"/>
    </source>
</evidence>
<sequence>MSIQTKPIPALYTVYILRSTVRHSSLYIGSTPNPPRRLSQHNGTVKGGAARTSKASLRPWEMVGLVSGFPSMVAALKFEWALTNPHLSLHIPSSSRLTQPTQRKRGGGRPRRPVKSMVSILSNVHLLLRVPSFQRWPLKVHFFAPEVYRAWEKWCETASEGVRAGLEVVTDFGEGEGSAKKGKGKGVEEESGEDGEGGGGWGIHALPVDYEPMKEYVAKGQEVFVGETEGDCVVCREELKSGKGLHVLCSREGCEGVGHLACWSRHLLPRGDDGILPVQGRCPKCGGEVLWVDMMKELTLRLRGKKEVEDLMRVKRKRATKGKAPAKT</sequence>
<keyword evidence="3 8" id="KW-0227">DNA damage</keyword>
<gene>
    <name evidence="11" type="ORF">B0T18DRAFT_454360</name>
</gene>
<evidence type="ECO:0000256" key="8">
    <source>
        <dbReference type="HAMAP-Rule" id="MF_03100"/>
    </source>
</evidence>
<dbReference type="HAMAP" id="MF_03100">
    <property type="entry name" value="Endonuc_su_Slx1"/>
    <property type="match status" value="1"/>
</dbReference>
<dbReference type="CDD" id="cd10455">
    <property type="entry name" value="GIY-YIG_SLX1"/>
    <property type="match status" value="1"/>
</dbReference>
<dbReference type="Proteomes" id="UP001172155">
    <property type="component" value="Unassembled WGS sequence"/>
</dbReference>
<keyword evidence="5 8" id="KW-0233">DNA recombination</keyword>
<keyword evidence="1 8" id="KW-0540">Nuclease</keyword>
<evidence type="ECO:0000256" key="1">
    <source>
        <dbReference type="ARBA" id="ARBA00022722"/>
    </source>
</evidence>
<feature type="region of interest" description="Disordered" evidence="9">
    <location>
        <begin position="91"/>
        <end position="113"/>
    </location>
</feature>
<dbReference type="InterPro" id="IPR050381">
    <property type="entry name" value="SLX1_endonuclease"/>
</dbReference>
<evidence type="ECO:0000256" key="4">
    <source>
        <dbReference type="ARBA" id="ARBA00022801"/>
    </source>
</evidence>
<dbReference type="GO" id="GO:0000724">
    <property type="term" value="P:double-strand break repair via homologous recombination"/>
    <property type="evidence" value="ECO:0007669"/>
    <property type="project" value="TreeGrafter"/>
</dbReference>
<evidence type="ECO:0000256" key="9">
    <source>
        <dbReference type="SAM" id="MobiDB-lite"/>
    </source>
</evidence>
<organism evidence="11 12">
    <name type="scientific">Schizothecium vesticola</name>
    <dbReference type="NCBI Taxonomy" id="314040"/>
    <lineage>
        <taxon>Eukaryota</taxon>
        <taxon>Fungi</taxon>
        <taxon>Dikarya</taxon>
        <taxon>Ascomycota</taxon>
        <taxon>Pezizomycotina</taxon>
        <taxon>Sordariomycetes</taxon>
        <taxon>Sordariomycetidae</taxon>
        <taxon>Sordariales</taxon>
        <taxon>Schizotheciaceae</taxon>
        <taxon>Schizothecium</taxon>
    </lineage>
</organism>
<dbReference type="Gene3D" id="3.40.1440.10">
    <property type="entry name" value="GIY-YIG endonuclease"/>
    <property type="match status" value="1"/>
</dbReference>
<dbReference type="InterPro" id="IPR027520">
    <property type="entry name" value="Slx1"/>
</dbReference>
<keyword evidence="2 8" id="KW-0255">Endonuclease</keyword>
<comment type="subunit">
    <text evidence="8">Forms a heterodimer with SLX4.</text>
</comment>
<evidence type="ECO:0000256" key="5">
    <source>
        <dbReference type="ARBA" id="ARBA00023172"/>
    </source>
</evidence>
<feature type="region of interest" description="Disordered" evidence="9">
    <location>
        <begin position="29"/>
        <end position="51"/>
    </location>
</feature>
<proteinExistence type="inferred from homology"/>
<protein>
    <recommendedName>
        <fullName evidence="10">GIY-YIG domain-containing protein</fullName>
    </recommendedName>
</protein>
<dbReference type="InterPro" id="IPR013083">
    <property type="entry name" value="Znf_RING/FYVE/PHD"/>
</dbReference>
<name>A0AA40FAZ1_9PEZI</name>
<evidence type="ECO:0000256" key="2">
    <source>
        <dbReference type="ARBA" id="ARBA00022759"/>
    </source>
</evidence>
<keyword evidence="4 8" id="KW-0378">Hydrolase</keyword>
<dbReference type="Gene3D" id="3.30.40.10">
    <property type="entry name" value="Zinc/RING finger domain, C3HC4 (zinc finger)"/>
    <property type="match status" value="1"/>
</dbReference>
<dbReference type="InterPro" id="IPR000305">
    <property type="entry name" value="GIY-YIG_endonuc"/>
</dbReference>
<dbReference type="AlphaFoldDB" id="A0AA40FAZ1"/>
<keyword evidence="12" id="KW-1185">Reference proteome</keyword>
<dbReference type="PROSITE" id="PS50164">
    <property type="entry name" value="GIY_YIG"/>
    <property type="match status" value="1"/>
</dbReference>
<comment type="caution">
    <text evidence="11">The sequence shown here is derived from an EMBL/GenBank/DDBJ whole genome shotgun (WGS) entry which is preliminary data.</text>
</comment>
<comment type="function">
    <text evidence="8">Catalytic subunit of the SLX1-SLX4 structure-specific endonuclease that resolves DNA secondary structures generated during DNA repair and recombination. Has endonuclease activity towards branched DNA substrates, introducing single-strand cuts in duplex DNA close to junctions with ss-DNA.</text>
</comment>
<keyword evidence="6 8" id="KW-0234">DNA repair</keyword>
<comment type="subcellular location">
    <subcellularLocation>
        <location evidence="8">Nucleus</location>
    </subcellularLocation>
</comment>
<evidence type="ECO:0000256" key="7">
    <source>
        <dbReference type="ARBA" id="ARBA00023242"/>
    </source>
</evidence>
<dbReference type="GO" id="GO:0017108">
    <property type="term" value="F:5'-flap endonuclease activity"/>
    <property type="evidence" value="ECO:0007669"/>
    <property type="project" value="InterPro"/>
</dbReference>
<dbReference type="Pfam" id="PF21202">
    <property type="entry name" value="SLX1_C"/>
    <property type="match status" value="1"/>
</dbReference>
<comment type="caution">
    <text evidence="8">Lacks conserved residue(s) required for the propagation of feature annotation.</text>
</comment>
<dbReference type="InterPro" id="IPR035901">
    <property type="entry name" value="GIY-YIG_endonuc_sf"/>
</dbReference>
<feature type="compositionally biased region" description="Basic residues" evidence="9">
    <location>
        <begin position="102"/>
        <end position="113"/>
    </location>
</feature>
<keyword evidence="7 8" id="KW-0539">Nucleus</keyword>
<dbReference type="GO" id="GO:0008821">
    <property type="term" value="F:crossover junction DNA endonuclease activity"/>
    <property type="evidence" value="ECO:0007669"/>
    <property type="project" value="TreeGrafter"/>
</dbReference>
<reference evidence="11" key="1">
    <citation type="submission" date="2023-06" db="EMBL/GenBank/DDBJ databases">
        <title>Genome-scale phylogeny and comparative genomics of the fungal order Sordariales.</title>
        <authorList>
            <consortium name="Lawrence Berkeley National Laboratory"/>
            <person name="Hensen N."/>
            <person name="Bonometti L."/>
            <person name="Westerberg I."/>
            <person name="Brannstrom I.O."/>
            <person name="Guillou S."/>
            <person name="Cros-Aarteil S."/>
            <person name="Calhoun S."/>
            <person name="Haridas S."/>
            <person name="Kuo A."/>
            <person name="Mondo S."/>
            <person name="Pangilinan J."/>
            <person name="Riley R."/>
            <person name="LaButti K."/>
            <person name="Andreopoulos B."/>
            <person name="Lipzen A."/>
            <person name="Chen C."/>
            <person name="Yanf M."/>
            <person name="Daum C."/>
            <person name="Ng V."/>
            <person name="Clum A."/>
            <person name="Steindorff A."/>
            <person name="Ohm R."/>
            <person name="Martin F."/>
            <person name="Silar P."/>
            <person name="Natvig D."/>
            <person name="Lalanne C."/>
            <person name="Gautier V."/>
            <person name="Ament-velasquez S.L."/>
            <person name="Kruys A."/>
            <person name="Hutchinson M.I."/>
            <person name="Powell A.J."/>
            <person name="Barry K."/>
            <person name="Miller A.N."/>
            <person name="Grigoriev I.V."/>
            <person name="Debuchy R."/>
            <person name="Gladieux P."/>
            <person name="Thoren M.H."/>
            <person name="Johannesson H."/>
        </authorList>
    </citation>
    <scope>NUCLEOTIDE SEQUENCE</scope>
    <source>
        <strain evidence="11">SMH3187-1</strain>
    </source>
</reference>
<evidence type="ECO:0000256" key="6">
    <source>
        <dbReference type="ARBA" id="ARBA00023204"/>
    </source>
</evidence>
<dbReference type="PANTHER" id="PTHR20208:SF10">
    <property type="entry name" value="STRUCTURE-SPECIFIC ENDONUCLEASE SUBUNIT SLX1"/>
    <property type="match status" value="1"/>
</dbReference>
<dbReference type="Pfam" id="PF01541">
    <property type="entry name" value="GIY-YIG"/>
    <property type="match status" value="1"/>
</dbReference>
<feature type="domain" description="GIY-YIG" evidence="10">
    <location>
        <begin position="10"/>
        <end position="92"/>
    </location>
</feature>
<dbReference type="GO" id="GO:0033557">
    <property type="term" value="C:Slx1-Slx4 complex"/>
    <property type="evidence" value="ECO:0007669"/>
    <property type="project" value="UniProtKB-UniRule"/>
</dbReference>
<feature type="region of interest" description="Disordered" evidence="9">
    <location>
        <begin position="173"/>
        <end position="201"/>
    </location>
</feature>
<comment type="cofactor">
    <cofactor evidence="8">
        <name>a divalent metal cation</name>
        <dbReference type="ChEBI" id="CHEBI:60240"/>
    </cofactor>
</comment>